<dbReference type="AlphaFoldDB" id="A0A1V2I8R1"/>
<name>A0A1V2I8R1_9ACTN</name>
<evidence type="ECO:0000313" key="2">
    <source>
        <dbReference type="Proteomes" id="UP000188929"/>
    </source>
</evidence>
<gene>
    <name evidence="1" type="ORF">BL253_19095</name>
</gene>
<sequence>MVCGDHDPAVSGFREDLFFCLFRFHGLAIGDAGALATAEAIADHVVEALTANGSAAGPRSRAGRVPRLAPLKGAATAASTAALRRHARPVDASCGCS</sequence>
<comment type="caution">
    <text evidence="1">The sequence shown here is derived from an EMBL/GenBank/DDBJ whole genome shotgun (WGS) entry which is preliminary data.</text>
</comment>
<keyword evidence="2" id="KW-1185">Reference proteome</keyword>
<organism evidence="1 2">
    <name type="scientific">Pseudofrankia asymbiotica</name>
    <dbReference type="NCBI Taxonomy" id="1834516"/>
    <lineage>
        <taxon>Bacteria</taxon>
        <taxon>Bacillati</taxon>
        <taxon>Actinomycetota</taxon>
        <taxon>Actinomycetes</taxon>
        <taxon>Frankiales</taxon>
        <taxon>Frankiaceae</taxon>
        <taxon>Pseudofrankia</taxon>
    </lineage>
</organism>
<dbReference type="EMBL" id="MOMC01000038">
    <property type="protein sequence ID" value="ONH28681.1"/>
    <property type="molecule type" value="Genomic_DNA"/>
</dbReference>
<protein>
    <submittedName>
        <fullName evidence="1">Uncharacterized protein</fullName>
    </submittedName>
</protein>
<dbReference type="Proteomes" id="UP000188929">
    <property type="component" value="Unassembled WGS sequence"/>
</dbReference>
<reference evidence="2" key="1">
    <citation type="submission" date="2016-10" db="EMBL/GenBank/DDBJ databases">
        <title>Frankia sp. NRRL B-16386 Genome sequencing.</title>
        <authorList>
            <person name="Ghodhbane-Gtari F."/>
            <person name="Swanson E."/>
            <person name="Gueddou A."/>
            <person name="Hezbri K."/>
            <person name="Ktari K."/>
            <person name="Nouioui I."/>
            <person name="Morris K."/>
            <person name="Simpson S."/>
            <person name="Abebe-Akele F."/>
            <person name="Thomas K."/>
            <person name="Gtari M."/>
            <person name="Tisa L.S."/>
        </authorList>
    </citation>
    <scope>NUCLEOTIDE SEQUENCE [LARGE SCALE GENOMIC DNA]</scope>
    <source>
        <strain evidence="2">NRRL B-16386</strain>
    </source>
</reference>
<accession>A0A1V2I8R1</accession>
<evidence type="ECO:0000313" key="1">
    <source>
        <dbReference type="EMBL" id="ONH28681.1"/>
    </source>
</evidence>
<proteinExistence type="predicted"/>